<comment type="caution">
    <text evidence="2">The sequence shown here is derived from an EMBL/GenBank/DDBJ whole genome shotgun (WGS) entry which is preliminary data.</text>
</comment>
<dbReference type="PANTHER" id="PTHR32305:SF15">
    <property type="entry name" value="PROTEIN RHSA-RELATED"/>
    <property type="match status" value="1"/>
</dbReference>
<dbReference type="NCBIfam" id="TIGR03696">
    <property type="entry name" value="Rhs_assc_core"/>
    <property type="match status" value="1"/>
</dbReference>
<protein>
    <recommendedName>
        <fullName evidence="4">RHS repeat-associated core domain-containing protein</fullName>
    </recommendedName>
</protein>
<dbReference type="EMBL" id="WRXN01000032">
    <property type="protein sequence ID" value="MVT12602.1"/>
    <property type="molecule type" value="Genomic_DNA"/>
</dbReference>
<organism evidence="2 3">
    <name type="scientific">Chitinophaga tropicalis</name>
    <dbReference type="NCBI Taxonomy" id="2683588"/>
    <lineage>
        <taxon>Bacteria</taxon>
        <taxon>Pseudomonadati</taxon>
        <taxon>Bacteroidota</taxon>
        <taxon>Chitinophagia</taxon>
        <taxon>Chitinophagales</taxon>
        <taxon>Chitinophagaceae</taxon>
        <taxon>Chitinophaga</taxon>
    </lineage>
</organism>
<accession>A0A7K1UDZ5</accession>
<evidence type="ECO:0000256" key="1">
    <source>
        <dbReference type="SAM" id="MobiDB-lite"/>
    </source>
</evidence>
<feature type="region of interest" description="Disordered" evidence="1">
    <location>
        <begin position="2705"/>
        <end position="2729"/>
    </location>
</feature>
<dbReference type="Proteomes" id="UP000461730">
    <property type="component" value="Unassembled WGS sequence"/>
</dbReference>
<keyword evidence="3" id="KW-1185">Reference proteome</keyword>
<dbReference type="RefSeq" id="WP_157310018.1">
    <property type="nucleotide sequence ID" value="NZ_WRXN01000032.1"/>
</dbReference>
<dbReference type="Gene3D" id="2.180.10.10">
    <property type="entry name" value="RHS repeat-associated core"/>
    <property type="match status" value="1"/>
</dbReference>
<dbReference type="InterPro" id="IPR022385">
    <property type="entry name" value="Rhs_assc_core"/>
</dbReference>
<name>A0A7K1UDZ5_9BACT</name>
<reference evidence="2 3" key="1">
    <citation type="submission" date="2019-12" db="EMBL/GenBank/DDBJ databases">
        <title>Chitinophaga sp. strain ysch24 (GDMCC 1.1355), whole genome shotgun sequence.</title>
        <authorList>
            <person name="Zhang X."/>
        </authorList>
    </citation>
    <scope>NUCLEOTIDE SEQUENCE [LARGE SCALE GENOMIC DNA]</scope>
    <source>
        <strain evidence="3">ysch24</strain>
    </source>
</reference>
<proteinExistence type="predicted"/>
<dbReference type="InterPro" id="IPR050708">
    <property type="entry name" value="T6SS_VgrG/RHS"/>
</dbReference>
<feature type="compositionally biased region" description="Polar residues" evidence="1">
    <location>
        <begin position="2708"/>
        <end position="2729"/>
    </location>
</feature>
<sequence>MKALIRMMTRWGMILLLLMTVAGKSYSQHITSLKEVLDGSKNQLTAGAAITVTDSVYFNVSKQSLLDTPYLVRNIVTFSINEYSNRYLPGPFTATASLRIIYTRPDFVVDSVDRTLNINYDTTTYAGKSSFVFANAHNVTVKVLSVTANASKDVLPALLVENEMQVRVTYKLSCTGSIVTSLVAEAPANPDSADEVKVKWNAVEGMDMYDLEWAYIDSTALADTRYGNLQDASLIFRNNASRVTIAGNNYNIPLIYDNGGVLFFRVRGVQEREGKGRTETAWSSSQSGGLGQFSFSGHQRSLNWQSTISFAEEGKRKVAVEYYDGSLRARQAVTKDNTTQTVIVGESLYDYQGKPVIQVMPSPSLNSVISYSRNFNRALNGGEYDKSNYDSVGSPAELLTTSAKPMSATSGANQYYSANNPEKNNGENQYIPDAGGYAFTEVSYTPDNTGRIVRQGGVGPVHKLGGNHDTRYTYASPGDNEMDILFGTDAGPISHYYKDYVQDANGQYSVSYIDMYGRTVATALAGVPDSAALTPLSYNNAINFTDTLSRRTVVKDLVLESAQNQMVVIEGDYKFNYLLNAPVLQRKDCDNNTICYNGLYDLEIKITDDAFNQRLGGQPFDTILHNYTPGAYPTGCSAAQNIQVGFTRRLKPGAYKITKRLTINRDALDYYRDSVFLKENLCVTLEQFIQQQRDILSTQECKPSCESCNEAIGQWETFRDKYMSNTGISPADSAAARDQALTAYNEAVANCKALCGATSESESIRNAMLQDMVPPYGQYATPGDTLTLDPYSVFFQANDKTLPPYQRDSIIYYDELGRRDSVYNEETGSLVIPQRLSPEQFAAKFKTSWATALLRFHPEYYKLLLFEGYKATYDWDKKFEGVDSYQQAKTAGYLNPLGSSFVTNFPSGDIDPYSHNLASKVVLEAKMKNYNEAKKDADKRSIWSMATISAKCLSNSTDCFNTYAKTSDAFNESTLCTGDLDMAWRAFRQSYLNAKHAQIDYTINETVAPGYTRVTATKLFAAGKQPHFTPAKDGLEQSGMGSFVNGTDSTIMKDSVNAMMQRSYDENCRSYVSAWMKQLAPCKYSQSGLDTLTKLLIAVCKEGADQDHPYGASTVKPSSTSYYRSFTEVIETFNAMWAISNSTECNGYLITTPAAYDKQPAYGDKQSYTRPSDCECENLQRLNTEYLAYKKSTDLNLAAYLNRTRGTSFTDTHIQRLLNACSATASDCNYLDGVLEIPALIQCNVAPPCVTCEVVTDLYNEYMVRFPQMKPEKEETDSLQRKKNTLFASFMTNRLGFNKGAWEYLAFMDSCQLYGGKDSLVCNADKQLRHSYSNGTKDFVYDMVRTIDNGYIMAGYTTVNNTHTDAYLIKTDANGNLQWSKRYGDASTEYLAKVKVTSDGGYIAIGSVGKYALILKMDSQGVLTWSRRIGYGTSGGEVGTDIIQTADGDYAFTAKYNIANSVADIMIGALTSSGSTKWLRKIGNRSGDEGASLLQNNDTLVITACTRVDGNFDGVIVKMNRNTGTVITMSRYNIGATGTNNFSGFIQKVPDGYLVNYANGSGSAARNSILRVNEEGNVLSRKEFTRPMDSTVTQWMPIVYAADGSIVTVQNTSLSSKSKLTWHKIKPDGTLQASEMTSMDSIVSMNKIIVAGEGMFVGAGNYGNDAFLMFKPFSSQLRCNDVSVNVTYNDVIVSTTLAATLDSNSILSSAGLTSVSLLETVMNPVHKIFNCVAGDDCFRMSNGPHLCGYADPVFPPVDANEVDNCSDNEFFAIAKGTELFNAYRDSLKKDFESVYIDTCLNAGRRELFTVNYNTSEYHYTLYYYDRAGNLVRTVPPLGVVISRATDWVAGVRTARANGATKLPPHRLTTEYRYNTLNKVVAQQAPDNSRPHKFFYDRIGRLAGHQDPAQSGNGRFTYSLYDNLGRVIQKGSARLFLLTHQMARDTTGFNQWFNSAASTRIEIVKTTYDVPNSLLSGGVLSATNLRNRVSWSALYSTAADLNSNVYTTGTFYSYDRHGNVDTLIQDFRIGAMAAAAGNRFKKIVYRYDLISGKVNHVAYQPGQPDAYYHRYSYDAENRITNVETSRDSIYWDNDAYYKYYKHGPLARTVIGQQQVQGLDYAYTLQGWLKGVNSTAVTASTDMGKDGVTGGLVAKDAFGYALHYYGNRDYSAINNINPFAKAEPAGANFNSLYNGNIAAISQNIPVVGTPFLSTYTYDVLNRLLGKRVSQGLNTTTNTWTPVMLPDFKEAISYDAMGNIKTYVRYGNNTFAGMPLLMDSLQYNYPGNSNKLSEIKDFVDSTNYANDIDNQNTLNYDYDLSGRLRKDVKTGITIGWTTRDKIDSILYNTGEEIEFSYDIADNRISKIAGGKETWYVRDASGNVMSVYTKGDNSINNGDLTQSEAHLYGSSRLGINTLNTNVKTVAAPVIVNLPGLGSGFNTNFTRGKKFFELSNHLGNVLATVSDRKDGISSDSVSIDHYEADIVSAQEYYSFGMQMPGRGFSGNKYRYGFNGKENDNEVKGNGNQQDYGLRIYDPRMGRFLSVDPLAVEYPWYTPYQFAGNKPIRFIDIDGAEEGDPFSFLREPLIKLVNKAYVVTTTYQVTVKDWRTVKNEAAANLAGTVNGINSRLSFGLYVRSPESLGINEQYADWYNAGTLVGQTAPMPGAPGNGTISPSLAIASNGGGLVNTVSGTSIKISPFLFATAKDDDNVDGNQQIQPQSGTSSNGAANQSRQVPKMTIHELGENMIGGEFVYPDGKVNEFLSYKHVTSGGKKLELTSFILYPRGVSGNELKNQFGRSAMFETLESLKNNARTQGFDWLRVQFQRAPNSSSSKPGKIVDETFDLRKK</sequence>
<dbReference type="PANTHER" id="PTHR32305">
    <property type="match status" value="1"/>
</dbReference>
<evidence type="ECO:0008006" key="4">
    <source>
        <dbReference type="Google" id="ProtNLM"/>
    </source>
</evidence>
<evidence type="ECO:0000313" key="3">
    <source>
        <dbReference type="Proteomes" id="UP000461730"/>
    </source>
</evidence>
<evidence type="ECO:0000313" key="2">
    <source>
        <dbReference type="EMBL" id="MVT12602.1"/>
    </source>
</evidence>
<gene>
    <name evidence="2" type="ORF">GO493_30415</name>
</gene>